<proteinExistence type="predicted"/>
<feature type="transmembrane region" description="Helical" evidence="1">
    <location>
        <begin position="110"/>
        <end position="134"/>
    </location>
</feature>
<keyword evidence="1" id="KW-0472">Membrane</keyword>
<organism evidence="2 4">
    <name type="scientific">Candidatus Chlorohelix allophototropha</name>
    <dbReference type="NCBI Taxonomy" id="3003348"/>
    <lineage>
        <taxon>Bacteria</taxon>
        <taxon>Bacillati</taxon>
        <taxon>Chloroflexota</taxon>
        <taxon>Chloroflexia</taxon>
        <taxon>Candidatus Chloroheliales</taxon>
        <taxon>Candidatus Chloroheliaceae</taxon>
        <taxon>Candidatus Chlorohelix</taxon>
    </lineage>
</organism>
<feature type="transmembrane region" description="Helical" evidence="1">
    <location>
        <begin position="21"/>
        <end position="44"/>
    </location>
</feature>
<gene>
    <name evidence="2" type="ORF">HXX08_00625</name>
    <name evidence="3" type="ORF">OZ401_002044</name>
</gene>
<dbReference type="Proteomes" id="UP000521676">
    <property type="component" value="Unassembled WGS sequence"/>
</dbReference>
<dbReference type="Proteomes" id="UP001431572">
    <property type="component" value="Chromosome 1"/>
</dbReference>
<evidence type="ECO:0008006" key="6">
    <source>
        <dbReference type="Google" id="ProtNLM"/>
    </source>
</evidence>
<name>A0A8T7LY73_9CHLR</name>
<keyword evidence="1" id="KW-0812">Transmembrane</keyword>
<feature type="transmembrane region" description="Helical" evidence="1">
    <location>
        <begin position="77"/>
        <end position="98"/>
    </location>
</feature>
<dbReference type="EMBL" id="JACATZ010000001">
    <property type="protein sequence ID" value="NWJ44359.1"/>
    <property type="molecule type" value="Genomic_DNA"/>
</dbReference>
<dbReference type="SUPFAM" id="SSF103473">
    <property type="entry name" value="MFS general substrate transporter"/>
    <property type="match status" value="1"/>
</dbReference>
<evidence type="ECO:0000313" key="3">
    <source>
        <dbReference type="EMBL" id="WJW66252.1"/>
    </source>
</evidence>
<keyword evidence="1" id="KW-1133">Transmembrane helix</keyword>
<keyword evidence="5" id="KW-1185">Reference proteome</keyword>
<evidence type="ECO:0000313" key="4">
    <source>
        <dbReference type="Proteomes" id="UP000521676"/>
    </source>
</evidence>
<evidence type="ECO:0000313" key="2">
    <source>
        <dbReference type="EMBL" id="NWJ44359.1"/>
    </source>
</evidence>
<accession>A0A8T7LY73</accession>
<evidence type="ECO:0000313" key="5">
    <source>
        <dbReference type="Proteomes" id="UP001431572"/>
    </source>
</evidence>
<dbReference type="InterPro" id="IPR036259">
    <property type="entry name" value="MFS_trans_sf"/>
</dbReference>
<evidence type="ECO:0000256" key="1">
    <source>
        <dbReference type="SAM" id="Phobius"/>
    </source>
</evidence>
<dbReference type="RefSeq" id="WP_341468135.1">
    <property type="nucleotide sequence ID" value="NZ_CP128399.1"/>
</dbReference>
<reference evidence="3" key="2">
    <citation type="journal article" date="2024" name="Nature">
        <title>Anoxygenic phototroph of the Chloroflexota uses a type I reaction centre.</title>
        <authorList>
            <person name="Tsuji J.M."/>
            <person name="Shaw N.A."/>
            <person name="Nagashima S."/>
            <person name="Venkiteswaran J.J."/>
            <person name="Schiff S.L."/>
            <person name="Watanabe T."/>
            <person name="Fukui M."/>
            <person name="Hanada S."/>
            <person name="Tank M."/>
            <person name="Neufeld J.D."/>
        </authorList>
    </citation>
    <scope>NUCLEOTIDE SEQUENCE</scope>
    <source>
        <strain evidence="3">L227-S17</strain>
    </source>
</reference>
<reference evidence="2 4" key="1">
    <citation type="submission" date="2020-06" db="EMBL/GenBank/DDBJ databases">
        <title>Anoxygenic phototrophic Chloroflexota member uses a Type I reaction center.</title>
        <authorList>
            <person name="Tsuji J.M."/>
            <person name="Shaw N.A."/>
            <person name="Nagashima S."/>
            <person name="Venkiteswaran J."/>
            <person name="Schiff S.L."/>
            <person name="Hanada S."/>
            <person name="Tank M."/>
            <person name="Neufeld J.D."/>
        </authorList>
    </citation>
    <scope>NUCLEOTIDE SEQUENCE [LARGE SCALE GENOMIC DNA]</scope>
    <source>
        <strain evidence="2">L227-S17</strain>
    </source>
</reference>
<sequence>MQTKKKDKTTRSSNPFKNDPFLTVTVTWSLGLVAMVLVLTFVSYQLEDRYNLLVTGIPFFVTLFGCAYMVKFIGRRPVFYTGMAGFFVGVGLAFVGLVEELLSGLYWESFARFIFVSIARGAPLVFVGMFAGWWSTRGRIPIEIEIPGKKEVEAATKSGLAEPPPRIVTPLSAMPGSKATNAAILNQLEKDPASLLSERERHKRFKGSN</sequence>
<dbReference type="AlphaFoldDB" id="A0A8T7LY73"/>
<feature type="transmembrane region" description="Helical" evidence="1">
    <location>
        <begin position="50"/>
        <end position="70"/>
    </location>
</feature>
<protein>
    <recommendedName>
        <fullName evidence="6">Transmembrane protein</fullName>
    </recommendedName>
</protein>
<dbReference type="EMBL" id="CP128399">
    <property type="protein sequence ID" value="WJW66252.1"/>
    <property type="molecule type" value="Genomic_DNA"/>
</dbReference>